<comment type="caution">
    <text evidence="2">The sequence shown here is derived from an EMBL/GenBank/DDBJ whole genome shotgun (WGS) entry which is preliminary data.</text>
</comment>
<evidence type="ECO:0000313" key="3">
    <source>
        <dbReference type="Proteomes" id="UP001243330"/>
    </source>
</evidence>
<accession>A0AAD9A051</accession>
<dbReference type="Proteomes" id="UP001243330">
    <property type="component" value="Unassembled WGS sequence"/>
</dbReference>
<evidence type="ECO:0000256" key="1">
    <source>
        <dbReference type="SAM" id="MobiDB-lite"/>
    </source>
</evidence>
<keyword evidence="3" id="KW-1185">Reference proteome</keyword>
<reference evidence="2" key="1">
    <citation type="submission" date="2023-01" db="EMBL/GenBank/DDBJ databases">
        <title>Colletotrichum chrysophilum M932 genome sequence.</title>
        <authorList>
            <person name="Baroncelli R."/>
        </authorList>
    </citation>
    <scope>NUCLEOTIDE SEQUENCE</scope>
    <source>
        <strain evidence="2">M932</strain>
    </source>
</reference>
<proteinExistence type="predicted"/>
<dbReference type="EMBL" id="JAQOWY010001048">
    <property type="protein sequence ID" value="KAK1837712.1"/>
    <property type="molecule type" value="Genomic_DNA"/>
</dbReference>
<feature type="region of interest" description="Disordered" evidence="1">
    <location>
        <begin position="73"/>
        <end position="101"/>
    </location>
</feature>
<organism evidence="2 3">
    <name type="scientific">Colletotrichum chrysophilum</name>
    <dbReference type="NCBI Taxonomy" id="1836956"/>
    <lineage>
        <taxon>Eukaryota</taxon>
        <taxon>Fungi</taxon>
        <taxon>Dikarya</taxon>
        <taxon>Ascomycota</taxon>
        <taxon>Pezizomycotina</taxon>
        <taxon>Sordariomycetes</taxon>
        <taxon>Hypocreomycetidae</taxon>
        <taxon>Glomerellales</taxon>
        <taxon>Glomerellaceae</taxon>
        <taxon>Colletotrichum</taxon>
        <taxon>Colletotrichum gloeosporioides species complex</taxon>
    </lineage>
</organism>
<dbReference type="AlphaFoldDB" id="A0AAD9A051"/>
<protein>
    <submittedName>
        <fullName evidence="2">Uncharacterized protein</fullName>
    </submittedName>
</protein>
<evidence type="ECO:0000313" key="2">
    <source>
        <dbReference type="EMBL" id="KAK1837712.1"/>
    </source>
</evidence>
<sequence>MIFIPHRHTHPSLCSSPDAVVAFLNRLANMQGRDRPSIPRPKVVLRRGLAARHSPKHPAPKIWDDVQQHRTPIVQSRPQPPNQQHQHQHQHQAARCACADDPASFRPGFAH</sequence>
<gene>
    <name evidence="2" type="ORF">CCHR01_19664</name>
</gene>
<name>A0AAD9A051_9PEZI</name>